<proteinExistence type="predicted"/>
<dbReference type="AlphaFoldDB" id="A0A183PLQ6"/>
<gene>
    <name evidence="1" type="ORF">SMTD_LOCUS15292</name>
</gene>
<dbReference type="EMBL" id="UZAL01035672">
    <property type="protein sequence ID" value="VDP68202.1"/>
    <property type="molecule type" value="Genomic_DNA"/>
</dbReference>
<keyword evidence="2" id="KW-1185">Reference proteome</keyword>
<evidence type="ECO:0000313" key="1">
    <source>
        <dbReference type="EMBL" id="VDP68202.1"/>
    </source>
</evidence>
<accession>A0A183PLQ6</accession>
<reference evidence="1 2" key="1">
    <citation type="submission" date="2018-11" db="EMBL/GenBank/DDBJ databases">
        <authorList>
            <consortium name="Pathogen Informatics"/>
        </authorList>
    </citation>
    <scope>NUCLEOTIDE SEQUENCE [LARGE SCALE GENOMIC DNA]</scope>
    <source>
        <strain>Denwood</strain>
        <strain evidence="2">Zambia</strain>
    </source>
</reference>
<name>A0A183PLQ6_9TREM</name>
<protein>
    <submittedName>
        <fullName evidence="1">Uncharacterized protein</fullName>
    </submittedName>
</protein>
<sequence>MELVIKHQLHKRFGLHRRTSPPLISYTRTNADEDN</sequence>
<dbReference type="Proteomes" id="UP000269396">
    <property type="component" value="Unassembled WGS sequence"/>
</dbReference>
<evidence type="ECO:0000313" key="2">
    <source>
        <dbReference type="Proteomes" id="UP000269396"/>
    </source>
</evidence>
<organism evidence="1 2">
    <name type="scientific">Schistosoma mattheei</name>
    <dbReference type="NCBI Taxonomy" id="31246"/>
    <lineage>
        <taxon>Eukaryota</taxon>
        <taxon>Metazoa</taxon>
        <taxon>Spiralia</taxon>
        <taxon>Lophotrochozoa</taxon>
        <taxon>Platyhelminthes</taxon>
        <taxon>Trematoda</taxon>
        <taxon>Digenea</taxon>
        <taxon>Strigeidida</taxon>
        <taxon>Schistosomatoidea</taxon>
        <taxon>Schistosomatidae</taxon>
        <taxon>Schistosoma</taxon>
    </lineage>
</organism>